<keyword evidence="2" id="KW-1185">Reference proteome</keyword>
<dbReference type="InterPro" id="IPR032710">
    <property type="entry name" value="NTF2-like_dom_sf"/>
</dbReference>
<sequence length="134" mass="14209">MTDTQISEFVSRYEAVLNGHDLTGSADLFTADFVDHAPWPGHSPDAAGFAAGLGEMVAAFPDLRVEVQRTVAEGDMLTTHFTLSGSQLGAFMGAPASGKTFNVEAIDILRMQDGRIAEHWGVIDAAAMAEQLGL</sequence>
<comment type="caution">
    <text evidence="1">The sequence shown here is derived from an EMBL/GenBank/DDBJ whole genome shotgun (WGS) entry which is preliminary data.</text>
</comment>
<dbReference type="PANTHER" id="PTHR38436:SF1">
    <property type="entry name" value="ESTER CYCLASE"/>
    <property type="match status" value="1"/>
</dbReference>
<dbReference type="Proteomes" id="UP001205601">
    <property type="component" value="Unassembled WGS sequence"/>
</dbReference>
<name>A0ABT2NM92_9RHOB</name>
<dbReference type="Gene3D" id="3.10.450.50">
    <property type="match status" value="1"/>
</dbReference>
<accession>A0ABT2NM92</accession>
<organism evidence="1 2">
    <name type="scientific">Albidovulum sediminis</name>
    <dbReference type="NCBI Taxonomy" id="3066345"/>
    <lineage>
        <taxon>Bacteria</taxon>
        <taxon>Pseudomonadati</taxon>
        <taxon>Pseudomonadota</taxon>
        <taxon>Alphaproteobacteria</taxon>
        <taxon>Rhodobacterales</taxon>
        <taxon>Paracoccaceae</taxon>
        <taxon>Albidovulum</taxon>
    </lineage>
</organism>
<reference evidence="2" key="1">
    <citation type="submission" date="2023-07" db="EMBL/GenBank/DDBJ databases">
        <title>Defluviimonas sediminis sp. nov., isolated from mangrove sediment.</title>
        <authorList>
            <person name="Liu L."/>
            <person name="Li J."/>
            <person name="Huang Y."/>
            <person name="Pan J."/>
            <person name="Li M."/>
        </authorList>
    </citation>
    <scope>NUCLEOTIDE SEQUENCE [LARGE SCALE GENOMIC DNA]</scope>
    <source>
        <strain evidence="2">FT324</strain>
    </source>
</reference>
<protein>
    <submittedName>
        <fullName evidence="1">Ester cyclase</fullName>
    </submittedName>
</protein>
<dbReference type="Pfam" id="PF07366">
    <property type="entry name" value="SnoaL"/>
    <property type="match status" value="1"/>
</dbReference>
<proteinExistence type="predicted"/>
<dbReference type="PANTHER" id="PTHR38436">
    <property type="entry name" value="POLYKETIDE CYCLASE SNOAL-LIKE DOMAIN"/>
    <property type="match status" value="1"/>
</dbReference>
<evidence type="ECO:0000313" key="2">
    <source>
        <dbReference type="Proteomes" id="UP001205601"/>
    </source>
</evidence>
<gene>
    <name evidence="1" type="ORF">N5I32_09955</name>
</gene>
<dbReference type="SUPFAM" id="SSF54427">
    <property type="entry name" value="NTF2-like"/>
    <property type="match status" value="1"/>
</dbReference>
<evidence type="ECO:0000313" key="1">
    <source>
        <dbReference type="EMBL" id="MCT8329836.1"/>
    </source>
</evidence>
<dbReference type="EMBL" id="JAOCQF010000001">
    <property type="protein sequence ID" value="MCT8329836.1"/>
    <property type="molecule type" value="Genomic_DNA"/>
</dbReference>
<dbReference type="RefSeq" id="WP_261495355.1">
    <property type="nucleotide sequence ID" value="NZ_JAOCQF010000001.1"/>
</dbReference>
<dbReference type="InterPro" id="IPR009959">
    <property type="entry name" value="Cyclase_SnoaL-like"/>
</dbReference>